<accession>A0A370L9T4</accession>
<dbReference type="InterPro" id="IPR009936">
    <property type="entry name" value="DUF1468"/>
</dbReference>
<name>A0A370L9T4_9HYPH</name>
<protein>
    <submittedName>
        <fullName evidence="3">Tripartite tricarboxylate transporter TctB family protein</fullName>
    </submittedName>
</protein>
<organism evidence="3 4">
    <name type="scientific">Bosea caraganae</name>
    <dbReference type="NCBI Taxonomy" id="2763117"/>
    <lineage>
        <taxon>Bacteria</taxon>
        <taxon>Pseudomonadati</taxon>
        <taxon>Pseudomonadota</taxon>
        <taxon>Alphaproteobacteria</taxon>
        <taxon>Hyphomicrobiales</taxon>
        <taxon>Boseaceae</taxon>
        <taxon>Bosea</taxon>
    </lineage>
</organism>
<feature type="transmembrane region" description="Helical" evidence="1">
    <location>
        <begin position="132"/>
        <end position="151"/>
    </location>
</feature>
<reference evidence="4" key="1">
    <citation type="submission" date="2018-07" db="EMBL/GenBank/DDBJ databases">
        <authorList>
            <person name="Safronova V.I."/>
            <person name="Chirak E.R."/>
            <person name="Sazanova A.L."/>
        </authorList>
    </citation>
    <scope>NUCLEOTIDE SEQUENCE [LARGE SCALE GENOMIC DNA]</scope>
    <source>
        <strain evidence="4">RCAM04685</strain>
    </source>
</reference>
<keyword evidence="1" id="KW-1133">Transmembrane helix</keyword>
<keyword evidence="1" id="KW-0472">Membrane</keyword>
<proteinExistence type="predicted"/>
<sequence length="163" mass="16955">MSGRRPALKTGTIMRTTGRQLKAGGIFVAIGAFFLATALLTLDIGSTLRMGAGFMPVLLSCLLIALGIGVVLERAGEDEVEARPIPWRGLAFITLAPLLFALTVKGLGLAPALLGLIATSSLASRMMSLTQVLIVTAVLLAISLLVFSYVLGLPYPLFALSAG</sequence>
<evidence type="ECO:0000313" key="4">
    <source>
        <dbReference type="Proteomes" id="UP000255207"/>
    </source>
</evidence>
<dbReference type="EMBL" id="QQTP01000002">
    <property type="protein sequence ID" value="RDJ28062.1"/>
    <property type="molecule type" value="Genomic_DNA"/>
</dbReference>
<dbReference type="OrthoDB" id="5186924at2"/>
<evidence type="ECO:0000256" key="1">
    <source>
        <dbReference type="SAM" id="Phobius"/>
    </source>
</evidence>
<comment type="caution">
    <text evidence="3">The sequence shown here is derived from an EMBL/GenBank/DDBJ whole genome shotgun (WGS) entry which is preliminary data.</text>
</comment>
<dbReference type="Proteomes" id="UP000255207">
    <property type="component" value="Unassembled WGS sequence"/>
</dbReference>
<keyword evidence="4" id="KW-1185">Reference proteome</keyword>
<feature type="domain" description="DUF1468" evidence="2">
    <location>
        <begin position="23"/>
        <end position="156"/>
    </location>
</feature>
<feature type="transmembrane region" description="Helical" evidence="1">
    <location>
        <begin position="21"/>
        <end position="42"/>
    </location>
</feature>
<dbReference type="Pfam" id="PF07331">
    <property type="entry name" value="TctB"/>
    <property type="match status" value="1"/>
</dbReference>
<dbReference type="AlphaFoldDB" id="A0A370L9T4"/>
<feature type="transmembrane region" description="Helical" evidence="1">
    <location>
        <begin position="54"/>
        <end position="73"/>
    </location>
</feature>
<evidence type="ECO:0000313" key="3">
    <source>
        <dbReference type="EMBL" id="RDJ28062.1"/>
    </source>
</evidence>
<keyword evidence="1" id="KW-0812">Transmembrane</keyword>
<gene>
    <name evidence="3" type="ORF">DWE98_05545</name>
</gene>
<evidence type="ECO:0000259" key="2">
    <source>
        <dbReference type="Pfam" id="PF07331"/>
    </source>
</evidence>